<dbReference type="RefSeq" id="WP_028106301.1">
    <property type="nucleotide sequence ID" value="NZ_LVVL01000001.1"/>
</dbReference>
<evidence type="ECO:0000256" key="1">
    <source>
        <dbReference type="SAM" id="Phobius"/>
    </source>
</evidence>
<name>A0ABX2VB78_9BACL</name>
<feature type="transmembrane region" description="Helical" evidence="1">
    <location>
        <begin position="29"/>
        <end position="49"/>
    </location>
</feature>
<protein>
    <submittedName>
        <fullName evidence="2">Uncharacterized protein</fullName>
    </submittedName>
</protein>
<keyword evidence="1" id="KW-0812">Transmembrane</keyword>
<gene>
    <name evidence="2" type="ORF">A3783_05900</name>
</gene>
<proteinExistence type="predicted"/>
<keyword evidence="1" id="KW-0472">Membrane</keyword>
<evidence type="ECO:0000313" key="3">
    <source>
        <dbReference type="Proteomes" id="UP000078447"/>
    </source>
</evidence>
<feature type="transmembrane region" description="Helical" evidence="1">
    <location>
        <begin position="5"/>
        <end position="23"/>
    </location>
</feature>
<dbReference type="Proteomes" id="UP000078447">
    <property type="component" value="Unassembled WGS sequence"/>
</dbReference>
<keyword evidence="1" id="KW-1133">Transmembrane helix</keyword>
<organism evidence="2 3">
    <name type="scientific">Exiguobacterium undae</name>
    <dbReference type="NCBI Taxonomy" id="169177"/>
    <lineage>
        <taxon>Bacteria</taxon>
        <taxon>Bacillati</taxon>
        <taxon>Bacillota</taxon>
        <taxon>Bacilli</taxon>
        <taxon>Bacillales</taxon>
        <taxon>Bacillales Family XII. Incertae Sedis</taxon>
        <taxon>Exiguobacterium</taxon>
    </lineage>
</organism>
<keyword evidence="3" id="KW-1185">Reference proteome</keyword>
<comment type="caution">
    <text evidence="2">The sequence shown here is derived from an EMBL/GenBank/DDBJ whole genome shotgun (WGS) entry which is preliminary data.</text>
</comment>
<accession>A0ABX2VB78</accession>
<sequence>MKKNYITMFLLLNASSIMAGLALRPVVDSALLVGAGLGTIFLFCTIVLVGKREKQTKAQ</sequence>
<reference evidence="2 3" key="1">
    <citation type="submission" date="2016-03" db="EMBL/GenBank/DDBJ databases">
        <authorList>
            <person name="Cho S.-Y."/>
            <person name="Lim S."/>
            <person name="Kim H."/>
            <person name="Soh E.H."/>
            <person name="Moon J.S."/>
        </authorList>
    </citation>
    <scope>NUCLEOTIDE SEQUENCE [LARGE SCALE GENOMIC DNA]</scope>
    <source>
        <strain evidence="2 3">KCTC 3810</strain>
    </source>
</reference>
<dbReference type="EMBL" id="LVVL01000001">
    <property type="protein sequence ID" value="OAN15465.1"/>
    <property type="molecule type" value="Genomic_DNA"/>
</dbReference>
<evidence type="ECO:0000313" key="2">
    <source>
        <dbReference type="EMBL" id="OAN15465.1"/>
    </source>
</evidence>